<dbReference type="CDD" id="cd22398">
    <property type="entry name" value="KH-I_FUBP_rpt3"/>
    <property type="match status" value="1"/>
</dbReference>
<dbReference type="InParanoid" id="A0A7M7IZW8"/>
<keyword evidence="3" id="KW-0539">Nucleus</keyword>
<dbReference type="KEGG" id="vde:111243492"/>
<dbReference type="InterPro" id="IPR015096">
    <property type="entry name" value="FUBP_C"/>
</dbReference>
<reference evidence="7" key="1">
    <citation type="submission" date="2021-01" db="UniProtKB">
        <authorList>
            <consortium name="EnsemblMetazoa"/>
        </authorList>
    </citation>
    <scope>IDENTIFICATION</scope>
</reference>
<dbReference type="Gene3D" id="3.30.1370.10">
    <property type="entry name" value="K Homology domain, type 1"/>
    <property type="match status" value="4"/>
</dbReference>
<dbReference type="GO" id="GO:0003723">
    <property type="term" value="F:RNA binding"/>
    <property type="evidence" value="ECO:0007669"/>
    <property type="project" value="UniProtKB-UniRule"/>
</dbReference>
<name>A0A7M7IZW8_VARDE</name>
<feature type="domain" description="K Homology" evidence="6">
    <location>
        <begin position="195"/>
        <end position="267"/>
    </location>
</feature>
<dbReference type="GO" id="GO:0006355">
    <property type="term" value="P:regulation of DNA-templated transcription"/>
    <property type="evidence" value="ECO:0007669"/>
    <property type="project" value="InterPro"/>
</dbReference>
<evidence type="ECO:0000256" key="1">
    <source>
        <dbReference type="ARBA" id="ARBA00004123"/>
    </source>
</evidence>
<feature type="compositionally biased region" description="Low complexity" evidence="5">
    <location>
        <begin position="647"/>
        <end position="667"/>
    </location>
</feature>
<dbReference type="InterPro" id="IPR004087">
    <property type="entry name" value="KH_dom"/>
</dbReference>
<dbReference type="EnsemblMetazoa" id="XM_022789156">
    <property type="protein sequence ID" value="XP_022644891"/>
    <property type="gene ID" value="LOC111243492"/>
</dbReference>
<evidence type="ECO:0000256" key="4">
    <source>
        <dbReference type="PROSITE-ProRule" id="PRU00117"/>
    </source>
</evidence>
<sequence>MSSEHWPSERNDPTSSSCSGSGIREVAAAATAAAQGQPTRTSPAFAVQQHQRTRQPRWDSLTGSHNKGVALKRSLEERGASGCGPEAKKMAGGQAAPGVLGANPNAVTEEWSVPDKMVGLIIGRDGKQIMKLQQESQCKVQLSSESNGTSERPCTLTGSKQAVEKAKELISALITRGQEALHKGAMNGGGGGNQGDITLDVPCPGHKAGLVIGRGGETIRGLQDRAGVKMVVVQESSMPPHMDKPIRITGEPAKVEFAKKLVLDLINGSAPQNGGPGGGCSGGHLERGGSGFPGSQMGGPGGLTPVPGEPGMLQEQLIVPRQAVGVVIGKQGDTIKRIQLETGARVQFQTPVDESQPDRICMITGHQQQVVLACNHISDLISSVLRRDDENGGPSVGSGGSLGGLGGMGRGAGRGISGRGAIRGGFRGGRGGGRGGPMGMGGGHLSSPGSGMGAGSGMGGLGPDQQEAQMQVAANKCGLVIGKGGESIRHIMQQSGAYIELSRAGGPSATEKFFTIRGTPQSIEVAQQLISEKIGSAGNTGPPGSGMMAGGGTSANGGTPGGYQPGYGSQTSYAAQGGGQYGGAVATAPGQSAWGQPGPYQTPTAANGTAQWGQPPTAATPNGDLSKQQDNSTAWAAFYHQYYQQPGGAHPAAAPTAAAGGSAASNPSAPPSTGPSGQPDYSQAWIDYYRQLGMFQEAELIERQTRGGAQANPAAQQPQPQTQAGTPGGPSGVAQNGAPWGAAPYAAPGAPYGGAPAAPQPYGTYGYPSA</sequence>
<dbReference type="CDD" id="cd22397">
    <property type="entry name" value="KH-I_FUBP_rpt2"/>
    <property type="match status" value="1"/>
</dbReference>
<accession>A0A7M7IZW8</accession>
<evidence type="ECO:0000256" key="3">
    <source>
        <dbReference type="ARBA" id="ARBA00023242"/>
    </source>
</evidence>
<dbReference type="CTD" id="36889"/>
<feature type="compositionally biased region" description="Low complexity" evidence="5">
    <location>
        <begin position="737"/>
        <end position="770"/>
    </location>
</feature>
<feature type="compositionally biased region" description="Low complexity" evidence="5">
    <location>
        <begin position="707"/>
        <end position="725"/>
    </location>
</feature>
<dbReference type="RefSeq" id="XP_022644891.1">
    <property type="nucleotide sequence ID" value="XM_022789156.1"/>
</dbReference>
<feature type="region of interest" description="Disordered" evidence="5">
    <location>
        <begin position="535"/>
        <end position="563"/>
    </location>
</feature>
<dbReference type="InterPro" id="IPR004088">
    <property type="entry name" value="KH_dom_type_1"/>
</dbReference>
<feature type="region of interest" description="Disordered" evidence="5">
    <location>
        <begin position="704"/>
        <end position="770"/>
    </location>
</feature>
<dbReference type="PROSITE" id="PS50084">
    <property type="entry name" value="KH_TYPE_1"/>
    <property type="match status" value="4"/>
</dbReference>
<keyword evidence="2" id="KW-0677">Repeat</keyword>
<dbReference type="GeneID" id="111243492"/>
<feature type="compositionally biased region" description="Polar residues" evidence="5">
    <location>
        <begin position="589"/>
        <end position="628"/>
    </location>
</feature>
<evidence type="ECO:0000313" key="8">
    <source>
        <dbReference type="Proteomes" id="UP000594260"/>
    </source>
</evidence>
<dbReference type="SUPFAM" id="SSF54791">
    <property type="entry name" value="Eukaryotic type KH-domain (KH-domain type I)"/>
    <property type="match status" value="4"/>
</dbReference>
<feature type="region of interest" description="Disordered" evidence="5">
    <location>
        <begin position="386"/>
        <end position="464"/>
    </location>
</feature>
<dbReference type="Pfam" id="PF00013">
    <property type="entry name" value="KH_1"/>
    <property type="match status" value="4"/>
</dbReference>
<feature type="region of interest" description="Disordered" evidence="5">
    <location>
        <begin position="647"/>
        <end position="681"/>
    </location>
</feature>
<feature type="domain" description="K Homology" evidence="6">
    <location>
        <begin position="105"/>
        <end position="175"/>
    </location>
</feature>
<dbReference type="CDD" id="cd22396">
    <property type="entry name" value="KH-I_FUBP_rpt1"/>
    <property type="match status" value="1"/>
</dbReference>
<feature type="compositionally biased region" description="Gly residues" evidence="5">
    <location>
        <begin position="541"/>
        <end position="563"/>
    </location>
</feature>
<organism evidence="7 8">
    <name type="scientific">Varroa destructor</name>
    <name type="common">Honeybee mite</name>
    <dbReference type="NCBI Taxonomy" id="109461"/>
    <lineage>
        <taxon>Eukaryota</taxon>
        <taxon>Metazoa</taxon>
        <taxon>Ecdysozoa</taxon>
        <taxon>Arthropoda</taxon>
        <taxon>Chelicerata</taxon>
        <taxon>Arachnida</taxon>
        <taxon>Acari</taxon>
        <taxon>Parasitiformes</taxon>
        <taxon>Mesostigmata</taxon>
        <taxon>Gamasina</taxon>
        <taxon>Dermanyssoidea</taxon>
        <taxon>Varroidae</taxon>
        <taxon>Varroa</taxon>
    </lineage>
</organism>
<feature type="compositionally biased region" description="Gly residues" evidence="5">
    <location>
        <begin position="394"/>
        <end position="462"/>
    </location>
</feature>
<dbReference type="InterPro" id="IPR036612">
    <property type="entry name" value="KH_dom_type_1_sf"/>
</dbReference>
<feature type="region of interest" description="Disordered" evidence="5">
    <location>
        <begin position="1"/>
        <end position="96"/>
    </location>
</feature>
<protein>
    <recommendedName>
        <fullName evidence="6">K Homology domain-containing protein</fullName>
    </recommendedName>
</protein>
<feature type="domain" description="K Homology" evidence="6">
    <location>
        <begin position="311"/>
        <end position="382"/>
    </location>
</feature>
<keyword evidence="4" id="KW-0694">RNA-binding</keyword>
<evidence type="ECO:0000256" key="5">
    <source>
        <dbReference type="SAM" id="MobiDB-lite"/>
    </source>
</evidence>
<feature type="compositionally biased region" description="Basic and acidic residues" evidence="5">
    <location>
        <begin position="1"/>
        <end position="12"/>
    </location>
</feature>
<feature type="domain" description="K Homology" evidence="6">
    <location>
        <begin position="464"/>
        <end position="535"/>
    </location>
</feature>
<feature type="compositionally biased region" description="Gly residues" evidence="5">
    <location>
        <begin position="274"/>
        <end position="302"/>
    </location>
</feature>
<dbReference type="OrthoDB" id="5204190at2759"/>
<evidence type="ECO:0000313" key="7">
    <source>
        <dbReference type="EnsemblMetazoa" id="XP_022644891"/>
    </source>
</evidence>
<dbReference type="AlphaFoldDB" id="A0A7M7IZW8"/>
<keyword evidence="8" id="KW-1185">Reference proteome</keyword>
<dbReference type="GO" id="GO:0005634">
    <property type="term" value="C:nucleus"/>
    <property type="evidence" value="ECO:0007669"/>
    <property type="project" value="UniProtKB-SubCell"/>
</dbReference>
<dbReference type="SMART" id="SM00322">
    <property type="entry name" value="KH"/>
    <property type="match status" value="4"/>
</dbReference>
<feature type="region of interest" description="Disordered" evidence="5">
    <location>
        <begin position="273"/>
        <end position="309"/>
    </location>
</feature>
<dbReference type="OMA" id="PEMEGVQ"/>
<evidence type="ECO:0000256" key="2">
    <source>
        <dbReference type="ARBA" id="ARBA00022737"/>
    </source>
</evidence>
<dbReference type="FunCoup" id="A0A7M7IZW8">
    <property type="interactions" value="2391"/>
</dbReference>
<proteinExistence type="predicted"/>
<dbReference type="Proteomes" id="UP000594260">
    <property type="component" value="Unplaced"/>
</dbReference>
<evidence type="ECO:0000259" key="6">
    <source>
        <dbReference type="SMART" id="SM00322"/>
    </source>
</evidence>
<comment type="subcellular location">
    <subcellularLocation>
        <location evidence="1">Nucleus</location>
    </subcellularLocation>
</comment>
<dbReference type="Pfam" id="PF09005">
    <property type="entry name" value="FUBP_C"/>
    <property type="match status" value="1"/>
</dbReference>
<feature type="region of interest" description="Disordered" evidence="5">
    <location>
        <begin position="588"/>
        <end position="628"/>
    </location>
</feature>
<dbReference type="PANTHER" id="PTHR10288">
    <property type="entry name" value="KH DOMAIN CONTAINING RNA BINDING PROTEIN"/>
    <property type="match status" value="1"/>
</dbReference>